<organism evidence="1 2">
    <name type="scientific">Dietzia maris</name>
    <dbReference type="NCBI Taxonomy" id="37915"/>
    <lineage>
        <taxon>Bacteria</taxon>
        <taxon>Bacillati</taxon>
        <taxon>Actinomycetota</taxon>
        <taxon>Actinomycetes</taxon>
        <taxon>Mycobacteriales</taxon>
        <taxon>Dietziaceae</taxon>
        <taxon>Dietzia</taxon>
    </lineage>
</organism>
<dbReference type="EMBL" id="JAWLKJ010000003">
    <property type="protein sequence ID" value="MDV6300214.1"/>
    <property type="molecule type" value="Genomic_DNA"/>
</dbReference>
<gene>
    <name evidence="1" type="ORF">R3P82_13995</name>
</gene>
<name>A0AAE4QXL3_9ACTN</name>
<protein>
    <submittedName>
        <fullName evidence="1">Uncharacterized protein</fullName>
    </submittedName>
</protein>
<comment type="caution">
    <text evidence="1">The sequence shown here is derived from an EMBL/GenBank/DDBJ whole genome shotgun (WGS) entry which is preliminary data.</text>
</comment>
<evidence type="ECO:0000313" key="2">
    <source>
        <dbReference type="Proteomes" id="UP001185873"/>
    </source>
</evidence>
<reference evidence="1" key="1">
    <citation type="submission" date="2023-10" db="EMBL/GenBank/DDBJ databases">
        <title>Development of a sustainable strategy for remediation of hydrocarbon-contaminated territories based on the waste exchange concept.</title>
        <authorList>
            <person name="Krivoruchko A."/>
        </authorList>
    </citation>
    <scope>NUCLEOTIDE SEQUENCE</scope>
    <source>
        <strain evidence="1">IEGM 1175</strain>
    </source>
</reference>
<dbReference type="RefSeq" id="WP_317470751.1">
    <property type="nucleotide sequence ID" value="NZ_JAWLKJ010000003.1"/>
</dbReference>
<accession>A0AAE4QXL3</accession>
<sequence>MVVGSLLTAIALLVAGAVRYLRASRALRREQQAVARERDHLNRTWNYQTGRVLRP</sequence>
<dbReference type="AlphaFoldDB" id="A0AAE4QXL3"/>
<dbReference type="Proteomes" id="UP001185873">
    <property type="component" value="Unassembled WGS sequence"/>
</dbReference>
<proteinExistence type="predicted"/>
<evidence type="ECO:0000313" key="1">
    <source>
        <dbReference type="EMBL" id="MDV6300214.1"/>
    </source>
</evidence>